<name>A0A0F9UU66_9ZZZZ</name>
<dbReference type="AlphaFoldDB" id="A0A0F9UU66"/>
<proteinExistence type="predicted"/>
<evidence type="ECO:0000313" key="1">
    <source>
        <dbReference type="EMBL" id="KKN64726.1"/>
    </source>
</evidence>
<accession>A0A0F9UU66</accession>
<comment type="caution">
    <text evidence="1">The sequence shown here is derived from an EMBL/GenBank/DDBJ whole genome shotgun (WGS) entry which is preliminary data.</text>
</comment>
<dbReference type="EMBL" id="LAZR01000545">
    <property type="protein sequence ID" value="KKN64726.1"/>
    <property type="molecule type" value="Genomic_DNA"/>
</dbReference>
<organism evidence="1">
    <name type="scientific">marine sediment metagenome</name>
    <dbReference type="NCBI Taxonomy" id="412755"/>
    <lineage>
        <taxon>unclassified sequences</taxon>
        <taxon>metagenomes</taxon>
        <taxon>ecological metagenomes</taxon>
    </lineage>
</organism>
<protein>
    <submittedName>
        <fullName evidence="1">Uncharacterized protein</fullName>
    </submittedName>
</protein>
<reference evidence="1" key="1">
    <citation type="journal article" date="2015" name="Nature">
        <title>Complex archaea that bridge the gap between prokaryotes and eukaryotes.</title>
        <authorList>
            <person name="Spang A."/>
            <person name="Saw J.H."/>
            <person name="Jorgensen S.L."/>
            <person name="Zaremba-Niedzwiedzka K."/>
            <person name="Martijn J."/>
            <person name="Lind A.E."/>
            <person name="van Eijk R."/>
            <person name="Schleper C."/>
            <person name="Guy L."/>
            <person name="Ettema T.J."/>
        </authorList>
    </citation>
    <scope>NUCLEOTIDE SEQUENCE</scope>
</reference>
<gene>
    <name evidence="1" type="ORF">LCGC14_0488580</name>
</gene>
<sequence>MAEIKTLDCGCEIIVATNGSVMLTYCPLHKSAPDLYEACKAQHEAIDILFAMLIIKDKTFFPSKSGIPWEATVKGYQVISKVAKEL</sequence>